<reference evidence="9" key="1">
    <citation type="submission" date="2010-10" db="EMBL/GenBank/DDBJ databases">
        <title>Complete sequence of chromosome of Geobacillus sp. Y4.1MC1.</title>
        <authorList>
            <consortium name="US DOE Joint Genome Institute"/>
            <person name="Lucas S."/>
            <person name="Copeland A."/>
            <person name="Lapidus A."/>
            <person name="Cheng J.-F."/>
            <person name="Bruce D."/>
            <person name="Goodwin L."/>
            <person name="Pitluck S."/>
            <person name="Chertkov O."/>
            <person name="Zhang X."/>
            <person name="Detter J.C."/>
            <person name="Han C."/>
            <person name="Tapia R."/>
            <person name="Land M."/>
            <person name="Hauser L."/>
            <person name="Jeffries C."/>
            <person name="Kyrpides N."/>
            <person name="Ivanova N."/>
            <person name="Ovchinnikova G."/>
            <person name="Brumm P."/>
            <person name="Mead D."/>
            <person name="Woyke T."/>
        </authorList>
    </citation>
    <scope>NUCLEOTIDE SEQUENCE [LARGE SCALE GENOMIC DNA]</scope>
    <source>
        <strain evidence="9">Y4.1MC1</strain>
    </source>
</reference>
<feature type="domain" description="Type II methyltransferase M.Eco57I C-terminal" evidence="8">
    <location>
        <begin position="516"/>
        <end position="640"/>
    </location>
</feature>
<keyword evidence="5" id="KW-0949">S-adenosyl-L-methionine</keyword>
<dbReference type="Gene3D" id="3.40.50.150">
    <property type="entry name" value="Vaccinia Virus protein VP39"/>
    <property type="match status" value="1"/>
</dbReference>
<dbReference type="InterPro" id="IPR050953">
    <property type="entry name" value="N4_N6_ade-DNA_methylase"/>
</dbReference>
<dbReference type="InterPro" id="IPR011639">
    <property type="entry name" value="MethylTrfase_TaqI-like_dom"/>
</dbReference>
<dbReference type="EMBL" id="CP002293">
    <property type="protein sequence ID" value="ADP75663.1"/>
    <property type="molecule type" value="Genomic_DNA"/>
</dbReference>
<keyword evidence="4" id="KW-0808">Transferase</keyword>
<evidence type="ECO:0000256" key="5">
    <source>
        <dbReference type="ARBA" id="ARBA00022691"/>
    </source>
</evidence>
<name>A0A7U3YH29_GEOS0</name>
<evidence type="ECO:0000313" key="9">
    <source>
        <dbReference type="EMBL" id="ADP75663.1"/>
    </source>
</evidence>
<dbReference type="EC" id="2.1.1.72" evidence="2"/>
<dbReference type="Pfam" id="PF22837">
    <property type="entry name" value="M_Eco57I_C"/>
    <property type="match status" value="1"/>
</dbReference>
<dbReference type="SUPFAM" id="SSF53335">
    <property type="entry name" value="S-adenosyl-L-methionine-dependent methyltransferases"/>
    <property type="match status" value="1"/>
</dbReference>
<evidence type="ECO:0000256" key="1">
    <source>
        <dbReference type="ARBA" id="ARBA00006594"/>
    </source>
</evidence>
<gene>
    <name evidence="9" type="ORF">GY4MC1_2985</name>
</gene>
<dbReference type="InterPro" id="IPR054520">
    <property type="entry name" value="M_Eco57I_C"/>
</dbReference>
<comment type="similarity">
    <text evidence="1">Belongs to the N(4)/N(6)-methyltransferase family.</text>
</comment>
<keyword evidence="3 9" id="KW-0489">Methyltransferase</keyword>
<dbReference type="GO" id="GO:0009007">
    <property type="term" value="F:site-specific DNA-methyltransferase (adenine-specific) activity"/>
    <property type="evidence" value="ECO:0007669"/>
    <property type="project" value="UniProtKB-EC"/>
</dbReference>
<feature type="domain" description="Type II methyltransferase M.TaqI-like" evidence="7">
    <location>
        <begin position="98"/>
        <end position="223"/>
    </location>
</feature>
<dbReference type="GO" id="GO:0032259">
    <property type="term" value="P:methylation"/>
    <property type="evidence" value="ECO:0007669"/>
    <property type="project" value="UniProtKB-KW"/>
</dbReference>
<evidence type="ECO:0000256" key="2">
    <source>
        <dbReference type="ARBA" id="ARBA00011900"/>
    </source>
</evidence>
<accession>A0A7U3YH29</accession>
<sequence>MTSELGIKNKQQLKRKRLGQYFSGEKLSMLLASFAGAEKCLSVIDPMCGIGDMLRAVRKLNSNAKLVGIDIDGEVISILKENLSDFGDRLNVFWGNAFDQNIIKQLPQLEYDLVITNPPYVRYQSLSKAEEDFPSSEEIREGLIKLIPLFQHLDKKDKEIFSEIIKGYSGLADLAVPSWILCSILTKIGGRLAMVVPESWLNRDYAYPIHYLLLKYFQIEYVIEDLDRVWFKDAQVKTNLVVAKRIPRVENLWSFYSDKKYLHIGIPSHYINDISIVGNLYPNATQPEIKMFQDIKENNFSKIKGIFINEIKLKDKMNNLFMHSQDTKWFNAIEKKQNCIPLVSSINHVPLMLKEHISTSNVRFSTLEELGVKVGQGLRTGANKFFYVDLIEKSGEECLVKPDKSIMETNIVVPCDALRVVLRKQNELPKGYCLNVNELKGRVLLLDRYIHPDDYQKVEHMETSRKIMPKSLAEFINKAAVTNVGSEEKPKFIPQLSAVKTNVKPIKDNNADTASYWYMLPKLSKRHLPDIFVARINGDKPKFILNSDPKSVIDANFSCIWIENSEIIDKYALLALLNSDWVLVCCELMGSVMGGGALKLEATHLRKIPIPDLSVDEFRILSEYGKRIVQGEEVLNKVNDLIARNIYKKNSSEGMQKIRHLLELKLMHRKRG</sequence>
<dbReference type="GO" id="GO:0006304">
    <property type="term" value="P:DNA modification"/>
    <property type="evidence" value="ECO:0007669"/>
    <property type="project" value="InterPro"/>
</dbReference>
<proteinExistence type="inferred from homology"/>
<dbReference type="GO" id="GO:0003676">
    <property type="term" value="F:nucleic acid binding"/>
    <property type="evidence" value="ECO:0007669"/>
    <property type="project" value="InterPro"/>
</dbReference>
<evidence type="ECO:0000256" key="4">
    <source>
        <dbReference type="ARBA" id="ARBA00022679"/>
    </source>
</evidence>
<dbReference type="CDD" id="cd02440">
    <property type="entry name" value="AdoMet_MTases"/>
    <property type="match status" value="1"/>
</dbReference>
<evidence type="ECO:0000256" key="6">
    <source>
        <dbReference type="ARBA" id="ARBA00047942"/>
    </source>
</evidence>
<dbReference type="PRINTS" id="PR00507">
    <property type="entry name" value="N12N6MTFRASE"/>
</dbReference>
<dbReference type="PANTHER" id="PTHR33841">
    <property type="entry name" value="DNA METHYLTRANSFERASE YEEA-RELATED"/>
    <property type="match status" value="1"/>
</dbReference>
<organism evidence="9">
    <name type="scientific">Geobacillus sp. (strain Y4.1MC1)</name>
    <dbReference type="NCBI Taxonomy" id="581103"/>
    <lineage>
        <taxon>Bacteria</taxon>
        <taxon>Bacillati</taxon>
        <taxon>Bacillota</taxon>
        <taxon>Bacilli</taxon>
        <taxon>Bacillales</taxon>
        <taxon>Anoxybacillaceae</taxon>
        <taxon>Geobacillus</taxon>
    </lineage>
</organism>
<evidence type="ECO:0000259" key="7">
    <source>
        <dbReference type="Pfam" id="PF07669"/>
    </source>
</evidence>
<dbReference type="InterPro" id="IPR002052">
    <property type="entry name" value="DNA_methylase_N6_adenine_CS"/>
</dbReference>
<dbReference type="AlphaFoldDB" id="A0A7U3YH29"/>
<evidence type="ECO:0000256" key="3">
    <source>
        <dbReference type="ARBA" id="ARBA00022603"/>
    </source>
</evidence>
<dbReference type="Pfam" id="PF07669">
    <property type="entry name" value="Eco57I"/>
    <property type="match status" value="1"/>
</dbReference>
<dbReference type="InterPro" id="IPR029063">
    <property type="entry name" value="SAM-dependent_MTases_sf"/>
</dbReference>
<protein>
    <recommendedName>
        <fullName evidence="2">site-specific DNA-methyltransferase (adenine-specific)</fullName>
        <ecNumber evidence="2">2.1.1.72</ecNumber>
    </recommendedName>
</protein>
<comment type="catalytic activity">
    <reaction evidence="6">
        <text>a 2'-deoxyadenosine in DNA + S-adenosyl-L-methionine = an N(6)-methyl-2'-deoxyadenosine in DNA + S-adenosyl-L-homocysteine + H(+)</text>
        <dbReference type="Rhea" id="RHEA:15197"/>
        <dbReference type="Rhea" id="RHEA-COMP:12418"/>
        <dbReference type="Rhea" id="RHEA-COMP:12419"/>
        <dbReference type="ChEBI" id="CHEBI:15378"/>
        <dbReference type="ChEBI" id="CHEBI:57856"/>
        <dbReference type="ChEBI" id="CHEBI:59789"/>
        <dbReference type="ChEBI" id="CHEBI:90615"/>
        <dbReference type="ChEBI" id="CHEBI:90616"/>
        <dbReference type="EC" id="2.1.1.72"/>
    </reaction>
</comment>
<dbReference type="PROSITE" id="PS00092">
    <property type="entry name" value="N6_MTASE"/>
    <property type="match status" value="1"/>
</dbReference>
<dbReference type="KEGG" id="gmc:GY4MC1_2985"/>
<evidence type="ECO:0000259" key="8">
    <source>
        <dbReference type="Pfam" id="PF22837"/>
    </source>
</evidence>
<dbReference type="PANTHER" id="PTHR33841:SF5">
    <property type="entry name" value="DNA METHYLASE (MODIFICATION METHYLASE) (METHYLTRANSFERASE)-RELATED"/>
    <property type="match status" value="1"/>
</dbReference>